<feature type="compositionally biased region" description="Gly residues" evidence="5">
    <location>
        <begin position="335"/>
        <end position="348"/>
    </location>
</feature>
<dbReference type="SUPFAM" id="SSF57701">
    <property type="entry name" value="Zn2/Cys6 DNA-binding domain"/>
    <property type="match status" value="1"/>
</dbReference>
<dbReference type="GO" id="GO:0003677">
    <property type="term" value="F:DNA binding"/>
    <property type="evidence" value="ECO:0007669"/>
    <property type="project" value="UniProtKB-KW"/>
</dbReference>
<keyword evidence="2" id="KW-0479">Metal-binding</keyword>
<evidence type="ECO:0000313" key="8">
    <source>
        <dbReference type="Proteomes" id="UP001239445"/>
    </source>
</evidence>
<feature type="compositionally biased region" description="Polar residues" evidence="5">
    <location>
        <begin position="275"/>
        <end position="285"/>
    </location>
</feature>
<dbReference type="Pfam" id="PF00172">
    <property type="entry name" value="Zn_clus"/>
    <property type="match status" value="1"/>
</dbReference>
<organism evidence="7 8">
    <name type="scientific">Echria macrotheca</name>
    <dbReference type="NCBI Taxonomy" id="438768"/>
    <lineage>
        <taxon>Eukaryota</taxon>
        <taxon>Fungi</taxon>
        <taxon>Dikarya</taxon>
        <taxon>Ascomycota</taxon>
        <taxon>Pezizomycotina</taxon>
        <taxon>Sordariomycetes</taxon>
        <taxon>Sordariomycetidae</taxon>
        <taxon>Sordariales</taxon>
        <taxon>Schizotheciaceae</taxon>
        <taxon>Echria</taxon>
    </lineage>
</organism>
<dbReference type="GO" id="GO:0000981">
    <property type="term" value="F:DNA-binding transcription factor activity, RNA polymerase II-specific"/>
    <property type="evidence" value="ECO:0007669"/>
    <property type="project" value="InterPro"/>
</dbReference>
<reference evidence="7" key="1">
    <citation type="submission" date="2023-06" db="EMBL/GenBank/DDBJ databases">
        <title>Genome-scale phylogeny and comparative genomics of the fungal order Sordariales.</title>
        <authorList>
            <consortium name="Lawrence Berkeley National Laboratory"/>
            <person name="Hensen N."/>
            <person name="Bonometti L."/>
            <person name="Westerberg I."/>
            <person name="Brannstrom I.O."/>
            <person name="Guillou S."/>
            <person name="Cros-Aarteil S."/>
            <person name="Calhoun S."/>
            <person name="Haridas S."/>
            <person name="Kuo A."/>
            <person name="Mondo S."/>
            <person name="Pangilinan J."/>
            <person name="Riley R."/>
            <person name="Labutti K."/>
            <person name="Andreopoulos B."/>
            <person name="Lipzen A."/>
            <person name="Chen C."/>
            <person name="Yanf M."/>
            <person name="Daum C."/>
            <person name="Ng V."/>
            <person name="Clum A."/>
            <person name="Steindorff A."/>
            <person name="Ohm R."/>
            <person name="Martin F."/>
            <person name="Silar P."/>
            <person name="Natvig D."/>
            <person name="Lalanne C."/>
            <person name="Gautier V."/>
            <person name="Ament-Velasquez S.L."/>
            <person name="Kruys A."/>
            <person name="Hutchinson M.I."/>
            <person name="Powell A.J."/>
            <person name="Barry K."/>
            <person name="Miller A.N."/>
            <person name="Grigoriev I.V."/>
            <person name="Debuchy R."/>
            <person name="Gladieux P."/>
            <person name="Thoren M.H."/>
            <person name="Johannesson H."/>
        </authorList>
    </citation>
    <scope>NUCLEOTIDE SEQUENCE</scope>
    <source>
        <strain evidence="7">PSN4</strain>
    </source>
</reference>
<dbReference type="Proteomes" id="UP001239445">
    <property type="component" value="Unassembled WGS sequence"/>
</dbReference>
<dbReference type="InterPro" id="IPR001138">
    <property type="entry name" value="Zn2Cys6_DnaBD"/>
</dbReference>
<protein>
    <recommendedName>
        <fullName evidence="6">Zn(2)-C6 fungal-type domain-containing protein</fullName>
    </recommendedName>
</protein>
<evidence type="ECO:0000256" key="2">
    <source>
        <dbReference type="ARBA" id="ARBA00022723"/>
    </source>
</evidence>
<feature type="compositionally biased region" description="Polar residues" evidence="5">
    <location>
        <begin position="311"/>
        <end position="326"/>
    </location>
</feature>
<dbReference type="AlphaFoldDB" id="A0AAJ0BF19"/>
<feature type="region of interest" description="Disordered" evidence="5">
    <location>
        <begin position="209"/>
        <end position="245"/>
    </location>
</feature>
<dbReference type="PROSITE" id="PS00463">
    <property type="entry name" value="ZN2_CY6_FUNGAL_1"/>
    <property type="match status" value="1"/>
</dbReference>
<comment type="subcellular location">
    <subcellularLocation>
        <location evidence="1">Nucleus</location>
    </subcellularLocation>
</comment>
<feature type="region of interest" description="Disordered" evidence="5">
    <location>
        <begin position="275"/>
        <end position="470"/>
    </location>
</feature>
<dbReference type="PANTHER" id="PTHR46910:SF3">
    <property type="entry name" value="HALOTOLERANCE PROTEIN 9-RELATED"/>
    <property type="match status" value="1"/>
</dbReference>
<keyword evidence="3" id="KW-0238">DNA-binding</keyword>
<dbReference type="CDD" id="cd00067">
    <property type="entry name" value="GAL4"/>
    <property type="match status" value="1"/>
</dbReference>
<dbReference type="Gene3D" id="4.10.240.10">
    <property type="entry name" value="Zn(2)-C6 fungal-type DNA-binding domain"/>
    <property type="match status" value="1"/>
</dbReference>
<evidence type="ECO:0000313" key="7">
    <source>
        <dbReference type="EMBL" id="KAK1756685.1"/>
    </source>
</evidence>
<feature type="domain" description="Zn(2)-C6 fungal-type" evidence="6">
    <location>
        <begin position="20"/>
        <end position="54"/>
    </location>
</feature>
<dbReference type="InterPro" id="IPR036864">
    <property type="entry name" value="Zn2-C6_fun-type_DNA-bd_sf"/>
</dbReference>
<keyword evidence="4" id="KW-0539">Nucleus</keyword>
<feature type="compositionally biased region" description="Low complexity" evidence="5">
    <location>
        <begin position="349"/>
        <end position="362"/>
    </location>
</feature>
<proteinExistence type="predicted"/>
<feature type="compositionally biased region" description="Basic residues" evidence="5">
    <location>
        <begin position="365"/>
        <end position="378"/>
    </location>
</feature>
<keyword evidence="8" id="KW-1185">Reference proteome</keyword>
<gene>
    <name evidence="7" type="ORF">QBC47DRAFT_359191</name>
</gene>
<evidence type="ECO:0000256" key="3">
    <source>
        <dbReference type="ARBA" id="ARBA00023125"/>
    </source>
</evidence>
<evidence type="ECO:0000256" key="5">
    <source>
        <dbReference type="SAM" id="MobiDB-lite"/>
    </source>
</evidence>
<dbReference type="InterPro" id="IPR050987">
    <property type="entry name" value="AtrR-like"/>
</dbReference>
<dbReference type="SMART" id="SM00066">
    <property type="entry name" value="GAL4"/>
    <property type="match status" value="1"/>
</dbReference>
<dbReference type="GO" id="GO:0008270">
    <property type="term" value="F:zinc ion binding"/>
    <property type="evidence" value="ECO:0007669"/>
    <property type="project" value="InterPro"/>
</dbReference>
<sequence length="470" mass="48859">MAEQQMDMDSPQQRKRIAVACGRCRKRKIRCSGDMGGGQPCQNCKNAGHEQCLFLRVASREAPFLNEPSEFTYSVPDARGLASRAPVVSTLPYTQELPSLPPSDVLTSPYRTSAAYPYVPAPSKQYYPAVSSYSPQYSDEFDYNLGVSQSVLSSDVSMMPSQWGSRTKTSYGGAAMYNMDSSYYGGAAGLVHRPAPPVASEPSSLSLSGFGADLPPTSRLLPDPAGRTSSLPYPGGVVKTPASGQTHSQATLADVAAAATYVSSFDTSGMSYTSPAASLSGAGQQQHHRASPDAYGPSSSGDSLFGEQERSLQSQGSAYDMTTYTSDPRRDSLSGHGGNGSGGGGGGSTLSNGQTYVPSEPMHTPHPHPHPHSHHHTHVLAYPNAHHHAPPHGSPVMGGGGGADRVQNPTHGQPEPESPGQTHAQQTPDHHTGSGSHGGAAGLAAGSVSAVGGGGSTLHADTRIAVTTRR</sequence>
<dbReference type="GO" id="GO:0005634">
    <property type="term" value="C:nucleus"/>
    <property type="evidence" value="ECO:0007669"/>
    <property type="project" value="UniProtKB-SubCell"/>
</dbReference>
<accession>A0AAJ0BF19</accession>
<comment type="caution">
    <text evidence="7">The sequence shown here is derived from an EMBL/GenBank/DDBJ whole genome shotgun (WGS) entry which is preliminary data.</text>
</comment>
<dbReference type="EMBL" id="MU839831">
    <property type="protein sequence ID" value="KAK1756685.1"/>
    <property type="molecule type" value="Genomic_DNA"/>
</dbReference>
<dbReference type="PROSITE" id="PS50048">
    <property type="entry name" value="ZN2_CY6_FUNGAL_2"/>
    <property type="match status" value="1"/>
</dbReference>
<evidence type="ECO:0000256" key="1">
    <source>
        <dbReference type="ARBA" id="ARBA00004123"/>
    </source>
</evidence>
<evidence type="ECO:0000259" key="6">
    <source>
        <dbReference type="PROSITE" id="PS50048"/>
    </source>
</evidence>
<evidence type="ECO:0000256" key="4">
    <source>
        <dbReference type="ARBA" id="ARBA00023242"/>
    </source>
</evidence>
<dbReference type="PANTHER" id="PTHR46910">
    <property type="entry name" value="TRANSCRIPTION FACTOR PDR1"/>
    <property type="match status" value="1"/>
</dbReference>
<name>A0AAJ0BF19_9PEZI</name>